<dbReference type="PANTHER" id="PTHR22603:SF93">
    <property type="entry name" value="RE24176P"/>
    <property type="match status" value="1"/>
</dbReference>
<accession>A0A0H5R9E0</accession>
<dbReference type="EMBL" id="HACM01009855">
    <property type="protein sequence ID" value="CRZ10297.1"/>
    <property type="molecule type" value="Transcribed_RNA"/>
</dbReference>
<protein>
    <recommendedName>
        <fullName evidence="3">Aminoglycoside phosphotransferase domain-containing protein</fullName>
    </recommendedName>
</protein>
<proteinExistence type="inferred from homology"/>
<dbReference type="GO" id="GO:0004305">
    <property type="term" value="F:ethanolamine kinase activity"/>
    <property type="evidence" value="ECO:0007669"/>
    <property type="project" value="TreeGrafter"/>
</dbReference>
<dbReference type="GO" id="GO:0004103">
    <property type="term" value="F:choline kinase activity"/>
    <property type="evidence" value="ECO:0007669"/>
    <property type="project" value="TreeGrafter"/>
</dbReference>
<dbReference type="Gene3D" id="3.90.1200.10">
    <property type="match status" value="1"/>
</dbReference>
<dbReference type="SUPFAM" id="SSF56112">
    <property type="entry name" value="Protein kinase-like (PK-like)"/>
    <property type="match status" value="1"/>
</dbReference>
<comment type="similarity">
    <text evidence="1">Belongs to the choline/ethanolamine kinase family.</text>
</comment>
<sequence>SGALLVMTITDEDENHTQCTEAARRLVDGWEDASLTVRPLLGGLSNKLYLVYADPPASPSTAVMRLFCTSNDLVNREYEQNLFLFLDECGFGPHVYGTDQIWRAEQYLPGVPLKLEQLSEPETLAIVSDLVAQFHGLSPPETVAPDTLSTVLNQLDKWVGAALHLASKIPQDPLAERLRSSKSDFDKTLRPLLLILDSPIVFCHNDVQEGNVLRSEDGDFFLIDYEYANWNYRGYDLANVLCECIIDNNAADNESGFSIRPELRPTQQALELMAYSYLSRSTSRPVSSNQVKELIQEILLFQPVSHLLWAAWAAAKTWSSTSIRFGYRQYADARLTLFDQEMTRS</sequence>
<dbReference type="InterPro" id="IPR011009">
    <property type="entry name" value="Kinase-like_dom_sf"/>
</dbReference>
<evidence type="ECO:0008006" key="3">
    <source>
        <dbReference type="Google" id="ProtNLM"/>
    </source>
</evidence>
<name>A0A0H5R9E0_9EUKA</name>
<evidence type="ECO:0000256" key="1">
    <source>
        <dbReference type="ARBA" id="ARBA00038211"/>
    </source>
</evidence>
<reference evidence="2" key="1">
    <citation type="submission" date="2015-04" db="EMBL/GenBank/DDBJ databases">
        <title>The genome sequence of the plant pathogenic Rhizarian Plasmodiophora brassicae reveals insights in its biotrophic life cycle and the origin of chitin synthesis.</title>
        <authorList>
            <person name="Schwelm A."/>
            <person name="Fogelqvist J."/>
            <person name="Knaust A."/>
            <person name="Julke S."/>
            <person name="Lilja T."/>
            <person name="Dhandapani V."/>
            <person name="Bonilla-Rosso G."/>
            <person name="Karlsson M."/>
            <person name="Shevchenko A."/>
            <person name="Choi S.R."/>
            <person name="Kim H.G."/>
            <person name="Park J.Y."/>
            <person name="Lim Y.P."/>
            <person name="Ludwig-Muller J."/>
            <person name="Dixelius C."/>
        </authorList>
    </citation>
    <scope>NUCLEOTIDE SEQUENCE</scope>
    <source>
        <tissue evidence="2">Potato root galls</tissue>
    </source>
</reference>
<dbReference type="PANTHER" id="PTHR22603">
    <property type="entry name" value="CHOLINE/ETHANOALAMINE KINASE"/>
    <property type="match status" value="1"/>
</dbReference>
<dbReference type="GO" id="GO:0005737">
    <property type="term" value="C:cytoplasm"/>
    <property type="evidence" value="ECO:0007669"/>
    <property type="project" value="TreeGrafter"/>
</dbReference>
<dbReference type="AlphaFoldDB" id="A0A0H5R9E0"/>
<organism evidence="2">
    <name type="scientific">Spongospora subterranea</name>
    <dbReference type="NCBI Taxonomy" id="70186"/>
    <lineage>
        <taxon>Eukaryota</taxon>
        <taxon>Sar</taxon>
        <taxon>Rhizaria</taxon>
        <taxon>Endomyxa</taxon>
        <taxon>Phytomyxea</taxon>
        <taxon>Plasmodiophorida</taxon>
        <taxon>Plasmodiophoridae</taxon>
        <taxon>Spongospora</taxon>
    </lineage>
</organism>
<dbReference type="Gene3D" id="3.30.200.20">
    <property type="entry name" value="Phosphorylase Kinase, domain 1"/>
    <property type="match status" value="1"/>
</dbReference>
<feature type="non-terminal residue" evidence="2">
    <location>
        <position position="1"/>
    </location>
</feature>
<dbReference type="GO" id="GO:0006646">
    <property type="term" value="P:phosphatidylethanolamine biosynthetic process"/>
    <property type="evidence" value="ECO:0007669"/>
    <property type="project" value="TreeGrafter"/>
</dbReference>
<evidence type="ECO:0000313" key="2">
    <source>
        <dbReference type="EMBL" id="CRZ10297.1"/>
    </source>
</evidence>
<dbReference type="Pfam" id="PF01633">
    <property type="entry name" value="Choline_kinase"/>
    <property type="match status" value="1"/>
</dbReference>